<evidence type="ECO:0000256" key="5">
    <source>
        <dbReference type="ARBA" id="ARBA00023078"/>
    </source>
</evidence>
<dbReference type="PANTHER" id="PTHR10134">
    <property type="entry name" value="CYTOCHROME B-C1 COMPLEX SUBUNIT RIESKE, MITOCHONDRIAL"/>
    <property type="match status" value="1"/>
</dbReference>
<dbReference type="CDD" id="cd03467">
    <property type="entry name" value="Rieske"/>
    <property type="match status" value="1"/>
</dbReference>
<dbReference type="Gene3D" id="2.102.10.10">
    <property type="entry name" value="Rieske [2Fe-2S] iron-sulphur domain"/>
    <property type="match status" value="1"/>
</dbReference>
<evidence type="ECO:0000259" key="8">
    <source>
        <dbReference type="PROSITE" id="PS51296"/>
    </source>
</evidence>
<dbReference type="InterPro" id="IPR005805">
    <property type="entry name" value="Rieske_Fe-S_prot_C"/>
</dbReference>
<dbReference type="GO" id="GO:0016020">
    <property type="term" value="C:membrane"/>
    <property type="evidence" value="ECO:0007669"/>
    <property type="project" value="InterPro"/>
</dbReference>
<dbReference type="SUPFAM" id="SSF50022">
    <property type="entry name" value="ISP domain"/>
    <property type="match status" value="1"/>
</dbReference>
<dbReference type="Proteomes" id="UP000235036">
    <property type="component" value="Unassembled WGS sequence"/>
</dbReference>
<dbReference type="GO" id="GO:0016705">
    <property type="term" value="F:oxidoreductase activity, acting on paired donors, with incorporation or reduction of molecular oxygen"/>
    <property type="evidence" value="ECO:0007669"/>
    <property type="project" value="UniProtKB-ARBA"/>
</dbReference>
<evidence type="ECO:0000256" key="4">
    <source>
        <dbReference type="ARBA" id="ARBA00023014"/>
    </source>
</evidence>
<reference evidence="9 10" key="1">
    <citation type="submission" date="2017-08" db="EMBL/GenBank/DDBJ databases">
        <title>Genomes of Fischerella (Mastigocladus) sp. strains.</title>
        <authorList>
            <person name="Miller S.R."/>
        </authorList>
    </citation>
    <scope>NUCLEOTIDE SEQUENCE [LARGE SCALE GENOMIC DNA]</scope>
    <source>
        <strain evidence="9 10">CCMEE 5323</strain>
    </source>
</reference>
<evidence type="ECO:0000256" key="3">
    <source>
        <dbReference type="ARBA" id="ARBA00023004"/>
    </source>
</evidence>
<keyword evidence="4" id="KW-0411">Iron-sulfur</keyword>
<gene>
    <name evidence="9" type="ORF">CEN44_14275</name>
</gene>
<keyword evidence="10" id="KW-1185">Reference proteome</keyword>
<dbReference type="GO" id="GO:0046872">
    <property type="term" value="F:metal ion binding"/>
    <property type="evidence" value="ECO:0007669"/>
    <property type="project" value="UniProtKB-KW"/>
</dbReference>
<proteinExistence type="predicted"/>
<sequence>MKRRDFITCFSLGYLASSLPEKVVASLPETTAISSTSGDWQTVGTIAELDKAGQLLNENLPVGAVLVIGTSKSKNLVAVNPICTHMGCTVEWLAEEKIFLCPCHASEFDPNGNVQMGPATKPLSNYETKIEGNLVIVKRSS</sequence>
<dbReference type="GO" id="GO:0051537">
    <property type="term" value="F:2 iron, 2 sulfur cluster binding"/>
    <property type="evidence" value="ECO:0007669"/>
    <property type="project" value="UniProtKB-KW"/>
</dbReference>
<dbReference type="InterPro" id="IPR014349">
    <property type="entry name" value="Rieske_Fe-S_prot"/>
</dbReference>
<dbReference type="GO" id="GO:0004497">
    <property type="term" value="F:monooxygenase activity"/>
    <property type="evidence" value="ECO:0007669"/>
    <property type="project" value="UniProtKB-ARBA"/>
</dbReference>
<evidence type="ECO:0000256" key="1">
    <source>
        <dbReference type="ARBA" id="ARBA00022714"/>
    </source>
</evidence>
<dbReference type="Pfam" id="PF00355">
    <property type="entry name" value="Rieske"/>
    <property type="match status" value="1"/>
</dbReference>
<dbReference type="PRINTS" id="PR00162">
    <property type="entry name" value="RIESKE"/>
</dbReference>
<evidence type="ECO:0000313" key="10">
    <source>
        <dbReference type="Proteomes" id="UP000235036"/>
    </source>
</evidence>
<keyword evidence="2" id="KW-0479">Metal-binding</keyword>
<dbReference type="InterPro" id="IPR017941">
    <property type="entry name" value="Rieske_2Fe-2S"/>
</dbReference>
<accession>A0A2N6K1Z5</accession>
<dbReference type="InterPro" id="IPR036922">
    <property type="entry name" value="Rieske_2Fe-2S_sf"/>
</dbReference>
<protein>
    <submittedName>
        <fullName evidence="9">Cytochrome B6</fullName>
    </submittedName>
</protein>
<evidence type="ECO:0000313" key="9">
    <source>
        <dbReference type="EMBL" id="PLZ88937.1"/>
    </source>
</evidence>
<keyword evidence="6" id="KW-1015">Disulfide bond</keyword>
<comment type="cofactor">
    <cofactor evidence="7">
        <name>[2Fe-2S] cluster</name>
        <dbReference type="ChEBI" id="CHEBI:190135"/>
    </cofactor>
</comment>
<keyword evidence="1" id="KW-0001">2Fe-2S</keyword>
<keyword evidence="3" id="KW-0408">Iron</keyword>
<evidence type="ECO:0000256" key="6">
    <source>
        <dbReference type="ARBA" id="ARBA00023157"/>
    </source>
</evidence>
<dbReference type="AlphaFoldDB" id="A0A2N6K1Z5"/>
<organism evidence="9 10">
    <name type="scientific">Fischerella muscicola CCMEE 5323</name>
    <dbReference type="NCBI Taxonomy" id="2019572"/>
    <lineage>
        <taxon>Bacteria</taxon>
        <taxon>Bacillati</taxon>
        <taxon>Cyanobacteriota</taxon>
        <taxon>Cyanophyceae</taxon>
        <taxon>Nostocales</taxon>
        <taxon>Hapalosiphonaceae</taxon>
        <taxon>Fischerella</taxon>
    </lineage>
</organism>
<keyword evidence="5" id="KW-0793">Thylakoid</keyword>
<feature type="domain" description="Rieske" evidence="8">
    <location>
        <begin position="40"/>
        <end position="137"/>
    </location>
</feature>
<dbReference type="RefSeq" id="WP_102205317.1">
    <property type="nucleotide sequence ID" value="NZ_CAWNVR010000410.1"/>
</dbReference>
<dbReference type="PROSITE" id="PS51296">
    <property type="entry name" value="RIESKE"/>
    <property type="match status" value="1"/>
</dbReference>
<name>A0A2N6K1Z5_FISMU</name>
<dbReference type="EMBL" id="NRQW01000310">
    <property type="protein sequence ID" value="PLZ88937.1"/>
    <property type="molecule type" value="Genomic_DNA"/>
</dbReference>
<comment type="caution">
    <text evidence="9">The sequence shown here is derived from an EMBL/GenBank/DDBJ whole genome shotgun (WGS) entry which is preliminary data.</text>
</comment>
<evidence type="ECO:0000256" key="2">
    <source>
        <dbReference type="ARBA" id="ARBA00022723"/>
    </source>
</evidence>
<evidence type="ECO:0000256" key="7">
    <source>
        <dbReference type="ARBA" id="ARBA00034078"/>
    </source>
</evidence>